<dbReference type="SUPFAM" id="SSF103025">
    <property type="entry name" value="Folate-binding domain"/>
    <property type="match status" value="1"/>
</dbReference>
<evidence type="ECO:0000313" key="3">
    <source>
        <dbReference type="Proteomes" id="UP000287687"/>
    </source>
</evidence>
<gene>
    <name evidence="2" type="ORF">EPK99_10040</name>
</gene>
<proteinExistence type="predicted"/>
<name>A0A3S3S7N9_9HYPH</name>
<reference evidence="2 3" key="1">
    <citation type="submission" date="2019-01" db="EMBL/GenBank/DDBJ databases">
        <title>The draft genome of Rhizobium sp. 24NR.</title>
        <authorList>
            <person name="Liu L."/>
            <person name="Liang L."/>
            <person name="Shi S."/>
            <person name="Xu L."/>
            <person name="Wang X."/>
            <person name="Li L."/>
            <person name="Zhang X."/>
        </authorList>
    </citation>
    <scope>NUCLEOTIDE SEQUENCE [LARGE SCALE GENOMIC DNA]</scope>
    <source>
        <strain evidence="2 3">24NR</strain>
    </source>
</reference>
<accession>A0A3S3S7N9</accession>
<dbReference type="AlphaFoldDB" id="A0A3S3S7N9"/>
<sequence length="183" mass="19439">MTLHFLHRHVLEDHLAGFETRPNPNHVNVARRPVILSVLAHSGHEAAVAERLAELAGGSVRFCGPGEWLVAGPALLGEELADRLGEIPGASVCDQSDGKVLMAIGGPSARKILAKCVAADLHGDVFAEGQSANMLCCHVASNLARTGADLFEIIVPRSFAGSVFEELMEMGREYALTASFSED</sequence>
<evidence type="ECO:0000313" key="2">
    <source>
        <dbReference type="EMBL" id="RWX78907.1"/>
    </source>
</evidence>
<evidence type="ECO:0000259" key="1">
    <source>
        <dbReference type="Pfam" id="PF01571"/>
    </source>
</evidence>
<organism evidence="2 3">
    <name type="scientific">Neorhizobium lilium</name>
    <dbReference type="NCBI Taxonomy" id="2503024"/>
    <lineage>
        <taxon>Bacteria</taxon>
        <taxon>Pseudomonadati</taxon>
        <taxon>Pseudomonadota</taxon>
        <taxon>Alphaproteobacteria</taxon>
        <taxon>Hyphomicrobiales</taxon>
        <taxon>Rhizobiaceae</taxon>
        <taxon>Rhizobium/Agrobacterium group</taxon>
        <taxon>Neorhizobium</taxon>
    </lineage>
</organism>
<dbReference type="Gene3D" id="3.30.1360.120">
    <property type="entry name" value="Probable tRNA modification gtpase trme, domain 1"/>
    <property type="match status" value="1"/>
</dbReference>
<dbReference type="RefSeq" id="WP_128442883.1">
    <property type="nucleotide sequence ID" value="NZ_SBIP01000002.1"/>
</dbReference>
<dbReference type="OrthoDB" id="8098081at2"/>
<dbReference type="Proteomes" id="UP000287687">
    <property type="component" value="Unassembled WGS sequence"/>
</dbReference>
<dbReference type="InterPro" id="IPR027266">
    <property type="entry name" value="TrmE/GcvT-like"/>
</dbReference>
<keyword evidence="3" id="KW-1185">Reference proteome</keyword>
<feature type="domain" description="GCVT N-terminal" evidence="1">
    <location>
        <begin position="89"/>
        <end position="177"/>
    </location>
</feature>
<dbReference type="Pfam" id="PF01571">
    <property type="entry name" value="GCV_T"/>
    <property type="match status" value="1"/>
</dbReference>
<protein>
    <submittedName>
        <fullName evidence="2">Sarcosine oxidase subunit gamma</fullName>
    </submittedName>
</protein>
<dbReference type="EMBL" id="SBIP01000002">
    <property type="protein sequence ID" value="RWX78907.1"/>
    <property type="molecule type" value="Genomic_DNA"/>
</dbReference>
<dbReference type="InterPro" id="IPR006222">
    <property type="entry name" value="GCVT_N"/>
</dbReference>
<comment type="caution">
    <text evidence="2">The sequence shown here is derived from an EMBL/GenBank/DDBJ whole genome shotgun (WGS) entry which is preliminary data.</text>
</comment>